<keyword evidence="4" id="KW-0812">Transmembrane</keyword>
<feature type="repeat" description="ANK" evidence="3">
    <location>
        <begin position="85"/>
        <end position="117"/>
    </location>
</feature>
<dbReference type="SMART" id="SM00248">
    <property type="entry name" value="ANK"/>
    <property type="match status" value="5"/>
</dbReference>
<dbReference type="EMBL" id="SAXZ01000012">
    <property type="protein sequence ID" value="TXJ32312.1"/>
    <property type="molecule type" value="Genomic_DNA"/>
</dbReference>
<name>A0AB38PYE4_9SPIR</name>
<feature type="signal peptide" evidence="5">
    <location>
        <begin position="1"/>
        <end position="21"/>
    </location>
</feature>
<feature type="repeat" description="ANK" evidence="3">
    <location>
        <begin position="119"/>
        <end position="151"/>
    </location>
</feature>
<keyword evidence="1" id="KW-0677">Repeat</keyword>
<feature type="repeat" description="ANK" evidence="3">
    <location>
        <begin position="52"/>
        <end position="84"/>
    </location>
</feature>
<dbReference type="SUPFAM" id="SSF48403">
    <property type="entry name" value="Ankyrin repeat"/>
    <property type="match status" value="1"/>
</dbReference>
<keyword evidence="5" id="KW-0732">Signal</keyword>
<reference evidence="8 9" key="1">
    <citation type="journal article" date="1992" name="Lakartidningen">
        <title>[Penicillin V and not amoxicillin is the first choice preparation in acute otitis].</title>
        <authorList>
            <person name="Kamme C."/>
            <person name="Lundgren K."/>
            <person name="Prellner K."/>
        </authorList>
    </citation>
    <scope>NUCLEOTIDE SEQUENCE [LARGE SCALE GENOMIC DNA]</scope>
    <source>
        <strain evidence="6 9">PC4597II</strain>
        <strain evidence="7 8">PC5099IV</strain>
    </source>
</reference>
<dbReference type="InterPro" id="IPR036770">
    <property type="entry name" value="Ankyrin_rpt-contain_sf"/>
</dbReference>
<dbReference type="PROSITE" id="PS50297">
    <property type="entry name" value="ANK_REP_REGION"/>
    <property type="match status" value="3"/>
</dbReference>
<feature type="transmembrane region" description="Helical" evidence="4">
    <location>
        <begin position="252"/>
        <end position="271"/>
    </location>
</feature>
<evidence type="ECO:0000256" key="4">
    <source>
        <dbReference type="SAM" id="Phobius"/>
    </source>
</evidence>
<dbReference type="Proteomes" id="UP000322659">
    <property type="component" value="Unassembled WGS sequence"/>
</dbReference>
<feature type="transmembrane region" description="Helical" evidence="4">
    <location>
        <begin position="316"/>
        <end position="335"/>
    </location>
</feature>
<dbReference type="RefSeq" id="WP_021959013.1">
    <property type="nucleotide sequence ID" value="NZ_SAXV01000018.1"/>
</dbReference>
<dbReference type="Pfam" id="PF13857">
    <property type="entry name" value="Ank_5"/>
    <property type="match status" value="1"/>
</dbReference>
<gene>
    <name evidence="7" type="ORF">EPJ71_09485</name>
    <name evidence="6" type="ORF">EPJ73_06235</name>
</gene>
<dbReference type="PRINTS" id="PR01415">
    <property type="entry name" value="ANKYRIN"/>
</dbReference>
<reference evidence="6" key="2">
    <citation type="submission" date="2019-01" db="EMBL/GenBank/DDBJ databases">
        <authorList>
            <person name="Thorell K."/>
        </authorList>
    </citation>
    <scope>NUCLEOTIDE SEQUENCE</scope>
    <source>
        <strain evidence="6">PC4597II</strain>
        <strain evidence="7">PC5099IV</strain>
    </source>
</reference>
<comment type="caution">
    <text evidence="6">The sequence shown here is derived from an EMBL/GenBank/DDBJ whole genome shotgun (WGS) entry which is preliminary data.</text>
</comment>
<keyword evidence="2 3" id="KW-0040">ANK repeat</keyword>
<keyword evidence="4" id="KW-0472">Membrane</keyword>
<evidence type="ECO:0000313" key="9">
    <source>
        <dbReference type="Proteomes" id="UP000324336"/>
    </source>
</evidence>
<dbReference type="Proteomes" id="UP000324336">
    <property type="component" value="Unassembled WGS sequence"/>
</dbReference>
<organism evidence="6 9">
    <name type="scientific">Brachyspira aalborgi</name>
    <dbReference type="NCBI Taxonomy" id="29522"/>
    <lineage>
        <taxon>Bacteria</taxon>
        <taxon>Pseudomonadati</taxon>
        <taxon>Spirochaetota</taxon>
        <taxon>Spirochaetia</taxon>
        <taxon>Brachyspirales</taxon>
        <taxon>Brachyspiraceae</taxon>
        <taxon>Brachyspira</taxon>
    </lineage>
</organism>
<sequence length="439" mass="48200">MIKKIISLLFVLSMVLFSQNAKNIFDAINNNDLSSVKKIIMAGGNVNAINKSGMTALIVASEKGNIEIVRELIDAGANVNGTNSVGWTALMGASFEGNAEVVKELINSGANINAFGIKYKNTALMQAIRGENPEIVKILVDSGADINMKNVNGETAYDKAMEVGLTEVAELLKSKPENSNIYIDNISTNTKVIIMIIIVLIMAIVVNWLTRFNNSYEAEELSIKLWTWCPLLFSIIYIFTSIDFIDGVFEDIVFLLWAIGNCIQYITYNSYMASKYDIVNNTAYNVTEFIKWLALATGLFIALTGGGMFIKVLFVLGMILGIVILIVIAALGILCSGADAVGQMVVTTYRVAKPIVKEAIKLINATLESIADYFNEYLADEYPNANYLIVNKVKHELKAGNYNAINIGIYDDENDLLGNETITCESIGSDLREGQEIYI</sequence>
<dbReference type="InterPro" id="IPR002110">
    <property type="entry name" value="Ankyrin_rpt"/>
</dbReference>
<keyword evidence="4" id="KW-1133">Transmembrane helix</keyword>
<feature type="chain" id="PRO_5044197644" evidence="5">
    <location>
        <begin position="22"/>
        <end position="439"/>
    </location>
</feature>
<evidence type="ECO:0000313" key="6">
    <source>
        <dbReference type="EMBL" id="TXJ25068.1"/>
    </source>
</evidence>
<dbReference type="AlphaFoldDB" id="A0AB38PYE4"/>
<protein>
    <submittedName>
        <fullName evidence="6">Ankyrin repeat domain-containing protein</fullName>
    </submittedName>
</protein>
<keyword evidence="8" id="KW-1185">Reference proteome</keyword>
<dbReference type="PANTHER" id="PTHR24171">
    <property type="entry name" value="ANKYRIN REPEAT DOMAIN-CONTAINING PROTEIN 39-RELATED"/>
    <property type="match status" value="1"/>
</dbReference>
<evidence type="ECO:0000256" key="1">
    <source>
        <dbReference type="ARBA" id="ARBA00022737"/>
    </source>
</evidence>
<feature type="transmembrane region" description="Helical" evidence="4">
    <location>
        <begin position="221"/>
        <end position="240"/>
    </location>
</feature>
<evidence type="ECO:0000256" key="3">
    <source>
        <dbReference type="PROSITE-ProRule" id="PRU00023"/>
    </source>
</evidence>
<evidence type="ECO:0000256" key="2">
    <source>
        <dbReference type="ARBA" id="ARBA00023043"/>
    </source>
</evidence>
<dbReference type="PROSITE" id="PS50088">
    <property type="entry name" value="ANK_REPEAT"/>
    <property type="match status" value="3"/>
</dbReference>
<feature type="transmembrane region" description="Helical" evidence="4">
    <location>
        <begin position="192"/>
        <end position="209"/>
    </location>
</feature>
<evidence type="ECO:0000313" key="7">
    <source>
        <dbReference type="EMBL" id="TXJ32312.1"/>
    </source>
</evidence>
<evidence type="ECO:0000313" key="8">
    <source>
        <dbReference type="Proteomes" id="UP000322659"/>
    </source>
</evidence>
<dbReference type="Pfam" id="PF12796">
    <property type="entry name" value="Ank_2"/>
    <property type="match status" value="1"/>
</dbReference>
<feature type="transmembrane region" description="Helical" evidence="4">
    <location>
        <begin position="292"/>
        <end position="310"/>
    </location>
</feature>
<proteinExistence type="predicted"/>
<evidence type="ECO:0000256" key="5">
    <source>
        <dbReference type="SAM" id="SignalP"/>
    </source>
</evidence>
<dbReference type="EMBL" id="SAYA01000021">
    <property type="protein sequence ID" value="TXJ25068.1"/>
    <property type="molecule type" value="Genomic_DNA"/>
</dbReference>
<accession>A0AB38PYE4</accession>
<dbReference type="Gene3D" id="1.25.40.20">
    <property type="entry name" value="Ankyrin repeat-containing domain"/>
    <property type="match status" value="1"/>
</dbReference>